<proteinExistence type="predicted"/>
<reference evidence="2" key="1">
    <citation type="submission" date="2020-08" db="EMBL/GenBank/DDBJ databases">
        <title>Multicomponent nature underlies the extraordinary mechanical properties of spider dragline silk.</title>
        <authorList>
            <person name="Kono N."/>
            <person name="Nakamura H."/>
            <person name="Mori M."/>
            <person name="Yoshida Y."/>
            <person name="Ohtoshi R."/>
            <person name="Malay A.D."/>
            <person name="Moran D.A.P."/>
            <person name="Tomita M."/>
            <person name="Numata K."/>
            <person name="Arakawa K."/>
        </authorList>
    </citation>
    <scope>NUCLEOTIDE SEQUENCE</scope>
</reference>
<evidence type="ECO:0000313" key="2">
    <source>
        <dbReference type="EMBL" id="GFY68745.1"/>
    </source>
</evidence>
<name>A0A8X6YDB1_9ARAC</name>
<feature type="region of interest" description="Disordered" evidence="1">
    <location>
        <begin position="1"/>
        <end position="26"/>
    </location>
</feature>
<accession>A0A8X6YDB1</accession>
<dbReference type="EMBL" id="BMAV01017234">
    <property type="protein sequence ID" value="GFY68745.1"/>
    <property type="molecule type" value="Genomic_DNA"/>
</dbReference>
<feature type="compositionally biased region" description="Basic and acidic residues" evidence="1">
    <location>
        <begin position="13"/>
        <end position="26"/>
    </location>
</feature>
<feature type="non-terminal residue" evidence="2">
    <location>
        <position position="26"/>
    </location>
</feature>
<comment type="caution">
    <text evidence="2">The sequence shown here is derived from an EMBL/GenBank/DDBJ whole genome shotgun (WGS) entry which is preliminary data.</text>
</comment>
<evidence type="ECO:0000313" key="3">
    <source>
        <dbReference type="Proteomes" id="UP000886998"/>
    </source>
</evidence>
<dbReference type="Proteomes" id="UP000886998">
    <property type="component" value="Unassembled WGS sequence"/>
</dbReference>
<organism evidence="2 3">
    <name type="scientific">Trichonephila inaurata madagascariensis</name>
    <dbReference type="NCBI Taxonomy" id="2747483"/>
    <lineage>
        <taxon>Eukaryota</taxon>
        <taxon>Metazoa</taxon>
        <taxon>Ecdysozoa</taxon>
        <taxon>Arthropoda</taxon>
        <taxon>Chelicerata</taxon>
        <taxon>Arachnida</taxon>
        <taxon>Araneae</taxon>
        <taxon>Araneomorphae</taxon>
        <taxon>Entelegynae</taxon>
        <taxon>Araneoidea</taxon>
        <taxon>Nephilidae</taxon>
        <taxon>Trichonephila</taxon>
        <taxon>Trichonephila inaurata</taxon>
    </lineage>
</organism>
<protein>
    <submittedName>
        <fullName evidence="2">Uncharacterized protein</fullName>
    </submittedName>
</protein>
<keyword evidence="3" id="KW-1185">Reference proteome</keyword>
<evidence type="ECO:0000256" key="1">
    <source>
        <dbReference type="SAM" id="MobiDB-lite"/>
    </source>
</evidence>
<gene>
    <name evidence="2" type="ORF">TNIN_298141</name>
</gene>
<dbReference type="AlphaFoldDB" id="A0A8X6YDB1"/>
<sequence length="26" mass="3043">MEPRTSRITQEIPGKRLEDTRRTGKS</sequence>